<accession>A0A8T5UWF8</accession>
<keyword evidence="7" id="KW-1185">Reference proteome</keyword>
<organism evidence="6 7">
    <name type="scientific">Methanobacterium spitsbergense</name>
    <dbReference type="NCBI Taxonomy" id="2874285"/>
    <lineage>
        <taxon>Archaea</taxon>
        <taxon>Methanobacteriati</taxon>
        <taxon>Methanobacteriota</taxon>
        <taxon>Methanomada group</taxon>
        <taxon>Methanobacteria</taxon>
        <taxon>Methanobacteriales</taxon>
        <taxon>Methanobacteriaceae</taxon>
        <taxon>Methanobacterium</taxon>
    </lineage>
</organism>
<gene>
    <name evidence="6" type="ORF">K8N75_03020</name>
</gene>
<evidence type="ECO:0000256" key="4">
    <source>
        <dbReference type="ARBA" id="ARBA00023014"/>
    </source>
</evidence>
<evidence type="ECO:0000256" key="1">
    <source>
        <dbReference type="ARBA" id="ARBA00022485"/>
    </source>
</evidence>
<evidence type="ECO:0000313" key="7">
    <source>
        <dbReference type="Proteomes" id="UP000825933"/>
    </source>
</evidence>
<keyword evidence="2" id="KW-0479">Metal-binding</keyword>
<dbReference type="PANTHER" id="PTHR36214:SF3">
    <property type="entry name" value="ACETYL-COA DECARBONYLASE_SYNTHASE COMPLEX SUBUNIT GAMMA"/>
    <property type="match status" value="1"/>
</dbReference>
<keyword evidence="1" id="KW-0004">4Fe-4S</keyword>
<protein>
    <submittedName>
        <fullName evidence="6">Fe-S cluster domain-containing protein</fullName>
    </submittedName>
</protein>
<proteinExistence type="predicted"/>
<dbReference type="GO" id="GO:0046872">
    <property type="term" value="F:metal ion binding"/>
    <property type="evidence" value="ECO:0007669"/>
    <property type="project" value="UniProtKB-KW"/>
</dbReference>
<comment type="caution">
    <text evidence="6">The sequence shown here is derived from an EMBL/GenBank/DDBJ whole genome shotgun (WGS) entry which is preliminary data.</text>
</comment>
<keyword evidence="4" id="KW-0411">Iron-sulfur</keyword>
<sequence length="204" mass="23092">MEIDEIEYEIFVDGALVKKATIQQINPCIVAENMIRVLMQLDSEIRDVIPLLITRYPPGKVNFIENKGIITLNIQNRLVTLYPSGKISMNKTIDKEDAIEAVTEIMKVINEVFIELNSDNGLDYSEIKEKLSKIGPLALYNCLPKTNCEKCGEVTCMAFAIKLLSGDIKLDKCKPLRDREHNKDVSCLKELLGIQIMLSMGWNE</sequence>
<dbReference type="AlphaFoldDB" id="A0A8T5UWF8"/>
<name>A0A8T5UWF8_9EURY</name>
<evidence type="ECO:0000259" key="5">
    <source>
        <dbReference type="PROSITE" id="PS51656"/>
    </source>
</evidence>
<dbReference type="RefSeq" id="WP_223790653.1">
    <property type="nucleotide sequence ID" value="NZ_JAIOUQ010000003.1"/>
</dbReference>
<dbReference type="GO" id="GO:0051539">
    <property type="term" value="F:4 iron, 4 sulfur cluster binding"/>
    <property type="evidence" value="ECO:0007669"/>
    <property type="project" value="UniProtKB-KW"/>
</dbReference>
<dbReference type="Pfam" id="PF04060">
    <property type="entry name" value="FeS"/>
    <property type="match status" value="1"/>
</dbReference>
<feature type="domain" description="4Fe-4S" evidence="5">
    <location>
        <begin position="126"/>
        <end position="190"/>
    </location>
</feature>
<keyword evidence="3" id="KW-0408">Iron</keyword>
<dbReference type="Proteomes" id="UP000825933">
    <property type="component" value="Unassembled WGS sequence"/>
</dbReference>
<dbReference type="InterPro" id="IPR051069">
    <property type="entry name" value="ACDS_complex_subunit"/>
</dbReference>
<dbReference type="PANTHER" id="PTHR36214">
    <property type="match status" value="1"/>
</dbReference>
<dbReference type="EMBL" id="JAIOUQ010000003">
    <property type="protein sequence ID" value="MBZ2165019.1"/>
    <property type="molecule type" value="Genomic_DNA"/>
</dbReference>
<evidence type="ECO:0000256" key="2">
    <source>
        <dbReference type="ARBA" id="ARBA00022723"/>
    </source>
</evidence>
<reference evidence="7" key="1">
    <citation type="journal article" date="2022" name="Microbiol. Resour. Announc.">
        <title>Draft Genome Sequence of a Methanogenic Archaeon from West Spitsbergen Permafrost.</title>
        <authorList>
            <person name="Trubitsyn V."/>
            <person name="Rivkina E."/>
            <person name="Shcherbakova V."/>
        </authorList>
    </citation>
    <scope>NUCLEOTIDE SEQUENCE [LARGE SCALE GENOMIC DNA]</scope>
    <source>
        <strain evidence="7">VT</strain>
    </source>
</reference>
<dbReference type="Gene3D" id="1.10.15.40">
    <property type="entry name" value="Electron transport complex subunit B, putative Fe-S cluster"/>
    <property type="match status" value="1"/>
</dbReference>
<evidence type="ECO:0000313" key="6">
    <source>
        <dbReference type="EMBL" id="MBZ2165019.1"/>
    </source>
</evidence>
<evidence type="ECO:0000256" key="3">
    <source>
        <dbReference type="ARBA" id="ARBA00023004"/>
    </source>
</evidence>
<dbReference type="InterPro" id="IPR007202">
    <property type="entry name" value="4Fe-4S_dom"/>
</dbReference>
<dbReference type="PROSITE" id="PS51656">
    <property type="entry name" value="4FE4S"/>
    <property type="match status" value="1"/>
</dbReference>